<organism evidence="3 4">
    <name type="scientific">Bacteroides xylanisolvens</name>
    <dbReference type="NCBI Taxonomy" id="371601"/>
    <lineage>
        <taxon>Bacteria</taxon>
        <taxon>Pseudomonadati</taxon>
        <taxon>Bacteroidota</taxon>
        <taxon>Bacteroidia</taxon>
        <taxon>Bacteroidales</taxon>
        <taxon>Bacteroidaceae</taxon>
        <taxon>Bacteroides</taxon>
    </lineage>
</organism>
<feature type="non-terminal residue" evidence="3">
    <location>
        <position position="195"/>
    </location>
</feature>
<sequence length="195" mass="21814">MLGVFSPLMAQNMSDSQVLEYVKEGIRQGKEQKQLASELARKGVTKEQAMRVKQLYEQQNNVNASNATGTDVNESRLREEMKENTSDMLEDHPSTQDLARGNQVFGRNIFNTRNLTFEPSVNIATPLNYRLGPGDEVIIDIWGASQNTIRQQISPDGTINIQKIGPVNLNGLTISEANDYLKKTLNKIYNGLNNT</sequence>
<protein>
    <submittedName>
        <fullName evidence="3">Capsule biosynthesis protein</fullName>
    </submittedName>
</protein>
<dbReference type="InterPro" id="IPR003715">
    <property type="entry name" value="Poly_export_N"/>
</dbReference>
<dbReference type="Gene3D" id="3.30.1950.10">
    <property type="entry name" value="wza like domain"/>
    <property type="match status" value="1"/>
</dbReference>
<reference evidence="3 4" key="1">
    <citation type="journal article" date="2019" name="Nat. Med.">
        <title>A library of human gut bacterial isolates paired with longitudinal multiomics data enables mechanistic microbiome research.</title>
        <authorList>
            <person name="Poyet M."/>
            <person name="Groussin M."/>
            <person name="Gibbons S.M."/>
            <person name="Avila-Pacheco J."/>
            <person name="Jiang X."/>
            <person name="Kearney S.M."/>
            <person name="Perrotta A.R."/>
            <person name="Berdy B."/>
            <person name="Zhao S."/>
            <person name="Lieberman T.D."/>
            <person name="Swanson P.K."/>
            <person name="Smith M."/>
            <person name="Roesemann S."/>
            <person name="Alexander J.E."/>
            <person name="Rich S.A."/>
            <person name="Livny J."/>
            <person name="Vlamakis H."/>
            <person name="Clish C."/>
            <person name="Bullock K."/>
            <person name="Deik A."/>
            <person name="Scott J."/>
            <person name="Pierce K.A."/>
            <person name="Xavier R.J."/>
            <person name="Alm E.J."/>
        </authorList>
    </citation>
    <scope>NUCLEOTIDE SEQUENCE [LARGE SCALE GENOMIC DNA]</scope>
    <source>
        <strain evidence="3 4">BIOML-A62</strain>
    </source>
</reference>
<comment type="caution">
    <text evidence="3">The sequence shown here is derived from an EMBL/GenBank/DDBJ whole genome shotgun (WGS) entry which is preliminary data.</text>
</comment>
<dbReference type="Proteomes" id="UP000487596">
    <property type="component" value="Unassembled WGS sequence"/>
</dbReference>
<evidence type="ECO:0000259" key="2">
    <source>
        <dbReference type="Pfam" id="PF02563"/>
    </source>
</evidence>
<evidence type="ECO:0000313" key="4">
    <source>
        <dbReference type="Proteomes" id="UP000487596"/>
    </source>
</evidence>
<dbReference type="InterPro" id="IPR049712">
    <property type="entry name" value="Poly_export"/>
</dbReference>
<evidence type="ECO:0000256" key="1">
    <source>
        <dbReference type="ARBA" id="ARBA00022729"/>
    </source>
</evidence>
<dbReference type="Pfam" id="PF02563">
    <property type="entry name" value="Poly_export"/>
    <property type="match status" value="1"/>
</dbReference>
<dbReference type="AlphaFoldDB" id="A0A7J5PS18"/>
<proteinExistence type="predicted"/>
<name>A0A7J5PS18_9BACE</name>
<evidence type="ECO:0000313" key="3">
    <source>
        <dbReference type="EMBL" id="KAB6143866.1"/>
    </source>
</evidence>
<dbReference type="PANTHER" id="PTHR33619:SF3">
    <property type="entry name" value="POLYSACCHARIDE EXPORT PROTEIN GFCE-RELATED"/>
    <property type="match status" value="1"/>
</dbReference>
<dbReference type="GO" id="GO:0015159">
    <property type="term" value="F:polysaccharide transmembrane transporter activity"/>
    <property type="evidence" value="ECO:0007669"/>
    <property type="project" value="InterPro"/>
</dbReference>
<accession>A0A7J5PS18</accession>
<dbReference type="PANTHER" id="PTHR33619">
    <property type="entry name" value="POLYSACCHARIDE EXPORT PROTEIN GFCE-RELATED"/>
    <property type="match status" value="1"/>
</dbReference>
<gene>
    <name evidence="3" type="ORF">GA424_01665</name>
</gene>
<keyword evidence="1" id="KW-0732">Signal</keyword>
<feature type="domain" description="Polysaccharide export protein N-terminal" evidence="2">
    <location>
        <begin position="126"/>
        <end position="189"/>
    </location>
</feature>
<dbReference type="EMBL" id="WDEH01000001">
    <property type="protein sequence ID" value="KAB6143866.1"/>
    <property type="molecule type" value="Genomic_DNA"/>
</dbReference>